<dbReference type="Pfam" id="PF00535">
    <property type="entry name" value="Glycos_transf_2"/>
    <property type="match status" value="1"/>
</dbReference>
<name>A0A0G1U208_9BACT</name>
<dbReference type="InterPro" id="IPR029044">
    <property type="entry name" value="Nucleotide-diphossugar_trans"/>
</dbReference>
<dbReference type="SUPFAM" id="SSF53448">
    <property type="entry name" value="Nucleotide-diphospho-sugar transferases"/>
    <property type="match status" value="1"/>
</dbReference>
<accession>A0A0G1U208</accession>
<feature type="domain" description="Glycosyltransferase 2-like" evidence="1">
    <location>
        <begin position="27"/>
        <end position="113"/>
    </location>
</feature>
<sequence length="284" mass="32658">MHCKERIKKRQGRGDSPSWYNLSTMLSVVIPSYKDPLLVKTIQSLLENAQGEIEIIAVLDGYWPKTPLPNDPRVRLLHLGKNRGMRRAINAGVAISCGEFIMRTDEHSAFGPGFDVILTRDCQPNWIVTPRRYFLDPVKWQIMDIPAVDFMKLKIVGAGNGIRKFSGVEAPGNDLEPIQESMAMQGSCWLMPRSWWDTIIGELQNEGYGPHYQDSHEMVFKAWKAGGKLMVDKNTWHAHKHRDFPRTHNNGTKENPSNNEACWTYSLSVWEEYYNKEIRPKWGM</sequence>
<evidence type="ECO:0000313" key="3">
    <source>
        <dbReference type="Proteomes" id="UP000034739"/>
    </source>
</evidence>
<comment type="caution">
    <text evidence="2">The sequence shown here is derived from an EMBL/GenBank/DDBJ whole genome shotgun (WGS) entry which is preliminary data.</text>
</comment>
<dbReference type="AlphaFoldDB" id="A0A0G1U208"/>
<dbReference type="Gene3D" id="3.90.550.10">
    <property type="entry name" value="Spore Coat Polysaccharide Biosynthesis Protein SpsA, Chain A"/>
    <property type="match status" value="1"/>
</dbReference>
<evidence type="ECO:0000313" key="2">
    <source>
        <dbReference type="EMBL" id="KKU88122.1"/>
    </source>
</evidence>
<evidence type="ECO:0000259" key="1">
    <source>
        <dbReference type="Pfam" id="PF00535"/>
    </source>
</evidence>
<reference evidence="2 3" key="1">
    <citation type="journal article" date="2015" name="Nature">
        <title>rRNA introns, odd ribosomes, and small enigmatic genomes across a large radiation of phyla.</title>
        <authorList>
            <person name="Brown C.T."/>
            <person name="Hug L.A."/>
            <person name="Thomas B.C."/>
            <person name="Sharon I."/>
            <person name="Castelle C.J."/>
            <person name="Singh A."/>
            <person name="Wilkins M.J."/>
            <person name="Williams K.H."/>
            <person name="Banfield J.F."/>
        </authorList>
    </citation>
    <scope>NUCLEOTIDE SEQUENCE [LARGE SCALE GENOMIC DNA]</scope>
</reference>
<dbReference type="Proteomes" id="UP000034739">
    <property type="component" value="Unassembled WGS sequence"/>
</dbReference>
<protein>
    <recommendedName>
        <fullName evidence="1">Glycosyltransferase 2-like domain-containing protein</fullName>
    </recommendedName>
</protein>
<dbReference type="CDD" id="cd00761">
    <property type="entry name" value="Glyco_tranf_GTA_type"/>
    <property type="match status" value="1"/>
</dbReference>
<dbReference type="InterPro" id="IPR001173">
    <property type="entry name" value="Glyco_trans_2-like"/>
</dbReference>
<dbReference type="EMBL" id="LCOY01000013">
    <property type="protein sequence ID" value="KKU88122.1"/>
    <property type="molecule type" value="Genomic_DNA"/>
</dbReference>
<organism evidence="2 3">
    <name type="scientific">Candidatus Gottesmanbacteria bacterium GW2011_GWA2_47_9</name>
    <dbReference type="NCBI Taxonomy" id="1618445"/>
    <lineage>
        <taxon>Bacteria</taxon>
        <taxon>Candidatus Gottesmaniibacteriota</taxon>
    </lineage>
</organism>
<proteinExistence type="predicted"/>
<gene>
    <name evidence="2" type="ORF">UY16_C0013G0032</name>
</gene>